<feature type="compositionally biased region" description="Polar residues" evidence="11">
    <location>
        <begin position="72"/>
        <end position="84"/>
    </location>
</feature>
<dbReference type="Proteomes" id="UP001412239">
    <property type="component" value="Unassembled WGS sequence"/>
</dbReference>
<dbReference type="InterPro" id="IPR001650">
    <property type="entry name" value="Helicase_C-like"/>
</dbReference>
<comment type="similarity">
    <text evidence="2">Belongs to the SNF2/RAD54 helicase family.</text>
</comment>
<protein>
    <recommendedName>
        <fullName evidence="3">DNA helicase</fullName>
        <ecNumber evidence="3">3.6.4.12</ecNumber>
    </recommendedName>
</protein>
<dbReference type="EC" id="3.6.4.12" evidence="3"/>
<dbReference type="InterPro" id="IPR049730">
    <property type="entry name" value="SNF2/RAD54-like_C"/>
</dbReference>
<dbReference type="SUPFAM" id="SSF52540">
    <property type="entry name" value="P-loop containing nucleoside triphosphate hydrolases"/>
    <property type="match status" value="2"/>
</dbReference>
<keyword evidence="15" id="KW-1185">Reference proteome</keyword>
<evidence type="ECO:0000256" key="9">
    <source>
        <dbReference type="ARBA" id="ARBA00023125"/>
    </source>
</evidence>
<feature type="region of interest" description="Disordered" evidence="11">
    <location>
        <begin position="362"/>
        <end position="456"/>
    </location>
</feature>
<dbReference type="CDD" id="cd18793">
    <property type="entry name" value="SF2_C_SNF"/>
    <property type="match status" value="1"/>
</dbReference>
<evidence type="ECO:0000259" key="12">
    <source>
        <dbReference type="PROSITE" id="PS51192"/>
    </source>
</evidence>
<keyword evidence="7" id="KW-0067">ATP-binding</keyword>
<dbReference type="InterPro" id="IPR038718">
    <property type="entry name" value="SNF2-like_sf"/>
</dbReference>
<dbReference type="GO" id="GO:0005634">
    <property type="term" value="C:nucleus"/>
    <property type="evidence" value="ECO:0007669"/>
    <property type="project" value="UniProtKB-SubCell"/>
</dbReference>
<evidence type="ECO:0000256" key="6">
    <source>
        <dbReference type="ARBA" id="ARBA00022806"/>
    </source>
</evidence>
<evidence type="ECO:0000256" key="7">
    <source>
        <dbReference type="ARBA" id="ARBA00022840"/>
    </source>
</evidence>
<feature type="domain" description="Helicase C-terminal" evidence="13">
    <location>
        <begin position="1003"/>
        <end position="1154"/>
    </location>
</feature>
<evidence type="ECO:0000256" key="4">
    <source>
        <dbReference type="ARBA" id="ARBA00022741"/>
    </source>
</evidence>
<feature type="compositionally biased region" description="Basic and acidic residues" evidence="11">
    <location>
        <begin position="1183"/>
        <end position="1192"/>
    </location>
</feature>
<gene>
    <name evidence="14" type="ORF">GSTUAT00005697001</name>
</gene>
<evidence type="ECO:0000256" key="3">
    <source>
        <dbReference type="ARBA" id="ARBA00012551"/>
    </source>
</evidence>
<evidence type="ECO:0000256" key="10">
    <source>
        <dbReference type="ARBA" id="ARBA00023242"/>
    </source>
</evidence>
<feature type="compositionally biased region" description="Basic and acidic residues" evidence="11">
    <location>
        <begin position="226"/>
        <end position="242"/>
    </location>
</feature>
<dbReference type="EMBL" id="LN891054">
    <property type="protein sequence ID" value="CUS10150.1"/>
    <property type="molecule type" value="Genomic_DNA"/>
</dbReference>
<dbReference type="SMART" id="SM00490">
    <property type="entry name" value="HELICc"/>
    <property type="match status" value="1"/>
</dbReference>
<accession>A0A292PUK5</accession>
<evidence type="ECO:0000259" key="13">
    <source>
        <dbReference type="PROSITE" id="PS51194"/>
    </source>
</evidence>
<evidence type="ECO:0000256" key="1">
    <source>
        <dbReference type="ARBA" id="ARBA00004123"/>
    </source>
</evidence>
<dbReference type="InterPro" id="IPR027417">
    <property type="entry name" value="P-loop_NTPase"/>
</dbReference>
<feature type="region of interest" description="Disordered" evidence="11">
    <location>
        <begin position="1172"/>
        <end position="1192"/>
    </location>
</feature>
<keyword evidence="10" id="KW-0539">Nucleus</keyword>
<feature type="compositionally biased region" description="Polar residues" evidence="11">
    <location>
        <begin position="103"/>
        <end position="116"/>
    </location>
</feature>
<sequence length="1192" mass="130748">MDSTPNDATITAPNELPIPEEATLPAITATPTKRGRLFPFGPGSDFSPKRRKIDGLDTETLATDQGEDETASSEVATLPLNSSYFDKRKDGATAATPPPSALLVTSSPITQPTQLLDPNRTPRAAPPLIQVAASSPIREELASPAGAKPFTKVKPTSVALQQDGSVRPFDFYPSRPNGAENVDLTDDGLHYVGGSSDEGSDHDIKPTFVGSALAGKAVPSVSAMRGRRDDAKPSDEPTRVEESPVTIRNLARKFAFNPSAKPQTARIPFQGRLDSVRRPTTTYSSGTATIAGSRPRNQTNGYSLNDFKVSEIENKVYQNHVRRMLIVLPLKPVRVLLAALMEKKGNYDDAMAALLEDDEDTIDLTGSGDERSGGKAPQMKTSNRAATAPRGTIRDKWSSTQAQTEVAASPEPAPKPRRRLVKGSSREVSSSPPAPAHFDDDTDSAAQSDGNSDEERALEDKVLKYINTCTLKELSDISCTAAETVKIVISQRPFRSLGEVRAVTSDAAPVKGKKSRGARTRAIGDKIVDICLETWRGYDAVDSLIAKVEELGKPVAESIRKWGVDIFGAAGAGGELEILDVIPDSGAPSLKDSAIGTPTDSLDDGDEVKGTRRENQIGNFFKQQPKNMAEGVILKDYQVVGVNWLSLLYEKKLSCILADEMGLGKTCQVIAFLARLLEGGIKGPHLVVVPSSTLENWLREFKRFCPALVVEPYYGSLKERAEMRISLCKRKDWNVLVTTYQLATGDRIDKRFLKDLSFNVCVYDEGHLLKNSSSNRYDALMRLPAVFRLLLTGTPLQNNLQELASLLAFILPEVFNEKREDLASIFKYKAKTTDNEESNSALLSIQRIRRARAMMTPFVLRRKKQQVLKHLPGKTSRVEYCDMNKAQEAIYKDHLDLAAEAIAARAAGQKASKSNANVMMQLRQAAIHPLLFRKHYTDAKILQMSHAILGEDIYSDCNQQLVLEDMEVMNDLELNKLCIKNPKTMGKYAFKRKEWMASGKVEALIKLLMEMREKGDRVLIFSQFTQVLDLLELVMTTLGFGFLRIDGSTPVDMRQDMIDQYHEEEDIMTFLLSTKAGGFGINLACANKVVIFDSSFNPHDDAQASDRAHRVGQTREVEVIRLVTKGTIEEQILALANTKLALDQSISEDDNAIEGKAQEIVAGMLLKAEEERGKGVGGGSGKADGKEKSGEE</sequence>
<dbReference type="GO" id="GO:0016787">
    <property type="term" value="F:hydrolase activity"/>
    <property type="evidence" value="ECO:0007669"/>
    <property type="project" value="UniProtKB-KW"/>
</dbReference>
<comment type="subcellular location">
    <subcellularLocation>
        <location evidence="1">Nucleus</location>
    </subcellularLocation>
</comment>
<dbReference type="InterPro" id="IPR000330">
    <property type="entry name" value="SNF2_N"/>
</dbReference>
<keyword evidence="9" id="KW-0238">DNA-binding</keyword>
<keyword evidence="8" id="KW-0156">Chromatin regulator</keyword>
<dbReference type="Gene3D" id="3.40.50.300">
    <property type="entry name" value="P-loop containing nucleotide triphosphate hydrolases"/>
    <property type="match status" value="1"/>
</dbReference>
<evidence type="ECO:0000256" key="5">
    <source>
        <dbReference type="ARBA" id="ARBA00022801"/>
    </source>
</evidence>
<dbReference type="GO" id="GO:0003677">
    <property type="term" value="F:DNA binding"/>
    <property type="evidence" value="ECO:0007669"/>
    <property type="project" value="UniProtKB-KW"/>
</dbReference>
<dbReference type="AlphaFoldDB" id="A0A292PUK5"/>
<evidence type="ECO:0000256" key="8">
    <source>
        <dbReference type="ARBA" id="ARBA00022853"/>
    </source>
</evidence>
<organism evidence="14 15">
    <name type="scientific">Tuber aestivum</name>
    <name type="common">summer truffle</name>
    <dbReference type="NCBI Taxonomy" id="59557"/>
    <lineage>
        <taxon>Eukaryota</taxon>
        <taxon>Fungi</taxon>
        <taxon>Dikarya</taxon>
        <taxon>Ascomycota</taxon>
        <taxon>Pezizomycotina</taxon>
        <taxon>Pezizomycetes</taxon>
        <taxon>Pezizales</taxon>
        <taxon>Tuberaceae</taxon>
        <taxon>Tuber</taxon>
    </lineage>
</organism>
<keyword evidence="5" id="KW-0378">Hydrolase</keyword>
<dbReference type="Pfam" id="PF00176">
    <property type="entry name" value="SNF2-rel_dom"/>
    <property type="match status" value="1"/>
</dbReference>
<feature type="compositionally biased region" description="Polar residues" evidence="11">
    <location>
        <begin position="278"/>
        <end position="297"/>
    </location>
</feature>
<evidence type="ECO:0000313" key="15">
    <source>
        <dbReference type="Proteomes" id="UP001412239"/>
    </source>
</evidence>
<dbReference type="PROSITE" id="PS51192">
    <property type="entry name" value="HELICASE_ATP_BIND_1"/>
    <property type="match status" value="1"/>
</dbReference>
<feature type="region of interest" description="Disordered" evidence="11">
    <location>
        <begin position="219"/>
        <end position="243"/>
    </location>
</feature>
<dbReference type="PROSITE" id="PS51194">
    <property type="entry name" value="HELICASE_CTER"/>
    <property type="match status" value="1"/>
</dbReference>
<name>A0A292PUK5_9PEZI</name>
<dbReference type="Pfam" id="PF00271">
    <property type="entry name" value="Helicase_C"/>
    <property type="match status" value="1"/>
</dbReference>
<dbReference type="GO" id="GO:0005694">
    <property type="term" value="C:chromosome"/>
    <property type="evidence" value="ECO:0007669"/>
    <property type="project" value="UniProtKB-ARBA"/>
</dbReference>
<dbReference type="GO" id="GO:0005524">
    <property type="term" value="F:ATP binding"/>
    <property type="evidence" value="ECO:0007669"/>
    <property type="project" value="UniProtKB-KW"/>
</dbReference>
<feature type="compositionally biased region" description="Polar residues" evidence="11">
    <location>
        <begin position="1"/>
        <end position="12"/>
    </location>
</feature>
<dbReference type="FunFam" id="3.40.50.10810:FF:000014">
    <property type="entry name" value="SWI/SNF-related matrix-associated actin-dependent regulator of chromatin subfamily A containing DEAD/H box 1"/>
    <property type="match status" value="1"/>
</dbReference>
<dbReference type="GO" id="GO:0003678">
    <property type="term" value="F:DNA helicase activity"/>
    <property type="evidence" value="ECO:0007669"/>
    <property type="project" value="UniProtKB-EC"/>
</dbReference>
<dbReference type="GO" id="GO:0140658">
    <property type="term" value="F:ATP-dependent chromatin remodeler activity"/>
    <property type="evidence" value="ECO:0007669"/>
    <property type="project" value="UniProtKB-ARBA"/>
</dbReference>
<feature type="region of interest" description="Disordered" evidence="11">
    <location>
        <begin position="1"/>
        <end position="124"/>
    </location>
</feature>
<feature type="domain" description="Helicase ATP-binding" evidence="12">
    <location>
        <begin position="646"/>
        <end position="813"/>
    </location>
</feature>
<feature type="region of interest" description="Disordered" evidence="11">
    <location>
        <begin position="277"/>
        <end position="297"/>
    </location>
</feature>
<keyword evidence="4" id="KW-0547">Nucleotide-binding</keyword>
<evidence type="ECO:0000313" key="14">
    <source>
        <dbReference type="EMBL" id="CUS10150.1"/>
    </source>
</evidence>
<dbReference type="CDD" id="cd17998">
    <property type="entry name" value="DEXHc_SMARCAD1"/>
    <property type="match status" value="1"/>
</dbReference>
<dbReference type="InterPro" id="IPR014001">
    <property type="entry name" value="Helicase_ATP-bd"/>
</dbReference>
<reference evidence="14" key="1">
    <citation type="submission" date="2015-10" db="EMBL/GenBank/DDBJ databases">
        <authorList>
            <person name="Regsiter A."/>
            <person name="william w."/>
        </authorList>
    </citation>
    <scope>NUCLEOTIDE SEQUENCE</scope>
    <source>
        <strain evidence="14">Montdore</strain>
    </source>
</reference>
<evidence type="ECO:0000256" key="11">
    <source>
        <dbReference type="SAM" id="MobiDB-lite"/>
    </source>
</evidence>
<dbReference type="PANTHER" id="PTHR10799">
    <property type="entry name" value="SNF2/RAD54 HELICASE FAMILY"/>
    <property type="match status" value="1"/>
</dbReference>
<dbReference type="Gene3D" id="3.40.50.10810">
    <property type="entry name" value="Tandem AAA-ATPase domain"/>
    <property type="match status" value="1"/>
</dbReference>
<evidence type="ECO:0000256" key="2">
    <source>
        <dbReference type="ARBA" id="ARBA00007025"/>
    </source>
</evidence>
<dbReference type="SMART" id="SM00487">
    <property type="entry name" value="DEXDc"/>
    <property type="match status" value="1"/>
</dbReference>
<keyword evidence="6" id="KW-0347">Helicase</keyword>
<proteinExistence type="inferred from homology"/>